<dbReference type="Pfam" id="PF02516">
    <property type="entry name" value="STT3"/>
    <property type="match status" value="1"/>
</dbReference>
<reference evidence="17 18" key="1">
    <citation type="journal article" date="2013" name="J. Bacteriol.">
        <title>Roles of HynAB and Ech, the only two hydrogenases found in the model sulfate reducer Desulfovibrio gigas.</title>
        <authorList>
            <person name="Morais-Silva F.O."/>
            <person name="Santos C.I."/>
            <person name="Rodrigues R."/>
            <person name="Pereira I.A."/>
            <person name="Rodrigues-Pousada C."/>
        </authorList>
    </citation>
    <scope>NUCLEOTIDE SEQUENCE [LARGE SCALE GENOMIC DNA]</scope>
    <source>
        <strain evidence="18">ATCC 19364 / DSM 1382 / NCIMB 9332 / VKM B-1759</strain>
    </source>
</reference>
<keyword evidence="6" id="KW-0328">Glycosyltransferase</keyword>
<sequence length="715" mass="78581">MSAPWNAVAPEQPARQELKLFLFVLGFTYALALAVHMHEIYGWQNPALVVDGEFIQGTHDSYHWLAGAKGVGEAVGTPLAVMAAGFASLTGMPLGLAGFVIPPLFAGLVGLVMAVWCRVLGWKEGAAAGGLVAGLLTVLSPGFYFRSRLGYYDTDMVTLLFPLLFTLGLAMAMGRWIRPSWRHREPLQEEPPQTIARVLAWLVLLGLLARFGAVWHGHILTFVKVLCGFSVCWGLAAGRPGARGRLMLGLAVFMASALVGWPGLACSLALWALAWKKPEMVSQWARAPWPGLAALVLLAVLGGVAQTTLQSATELLGAYLKPAADVTGSVNTTGVIYPGIGQSVIEVQNIALERVLERFHTSWLVAATGLLCFLGVLVLRPVALPLAIFLVMGLASVKLGSRLTMFGGAPMAIGLGMAVGWAGVALFRSGPGAGYKRFLLSCAATVVLGWPLVSFYISLPPTPVLSRQHCMALQSLKTSPPESKVWTWWDWGYPTHYYAERISFADGGRHYGHHIFPLGLVLTTPNPRLSAQLIKYSAQWNDEPWKAWDAMPRNEMLALLQGLGNATQPLPPFAAPRYVVATFENIRLAPWITYYGTWDMTTQQGLHGRLLEIRDAFRINYEKGEVQFTQREGVLPVASIDVLDRKERRSDVFPRNQGPHLVVHMAAQKYYLLDDQIYNSMMVQLLLEDPKKPRFGDYFSLVYDDFPDVRVFEVR</sequence>
<keyword evidence="8 14" id="KW-0812">Transmembrane</keyword>
<dbReference type="RefSeq" id="WP_021761018.1">
    <property type="nucleotide sequence ID" value="NC_022444.1"/>
</dbReference>
<dbReference type="Pfam" id="PF21436">
    <property type="entry name" value="STT3-PglB_core"/>
    <property type="match status" value="1"/>
</dbReference>
<dbReference type="PATRIC" id="fig|1121448.10.peg.2264"/>
<evidence type="ECO:0000256" key="6">
    <source>
        <dbReference type="ARBA" id="ARBA00022676"/>
    </source>
</evidence>
<comment type="similarity">
    <text evidence="5">Belongs to the STT3 family.</text>
</comment>
<evidence type="ECO:0000256" key="7">
    <source>
        <dbReference type="ARBA" id="ARBA00022679"/>
    </source>
</evidence>
<proteinExistence type="inferred from homology"/>
<evidence type="ECO:0000256" key="4">
    <source>
        <dbReference type="ARBA" id="ARBA00004922"/>
    </source>
</evidence>
<keyword evidence="10" id="KW-0460">Magnesium</keyword>
<keyword evidence="7" id="KW-0808">Transferase</keyword>
<protein>
    <recommendedName>
        <fullName evidence="19">Oligosaccharyl transferase STT3 subunit</fullName>
    </recommendedName>
</protein>
<dbReference type="InterPro" id="IPR048307">
    <property type="entry name" value="STT3_N"/>
</dbReference>
<evidence type="ECO:0000259" key="16">
    <source>
        <dbReference type="Pfam" id="PF21436"/>
    </source>
</evidence>
<evidence type="ECO:0000256" key="1">
    <source>
        <dbReference type="ARBA" id="ARBA00001936"/>
    </source>
</evidence>
<evidence type="ECO:0000256" key="12">
    <source>
        <dbReference type="ARBA" id="ARBA00023136"/>
    </source>
</evidence>
<comment type="cofactor">
    <cofactor evidence="2">
        <name>Mg(2+)</name>
        <dbReference type="ChEBI" id="CHEBI:18420"/>
    </cofactor>
</comment>
<feature type="transmembrane region" description="Helical" evidence="14">
    <location>
        <begin position="20"/>
        <end position="38"/>
    </location>
</feature>
<dbReference type="UniPathway" id="UPA00378"/>
<evidence type="ECO:0000256" key="5">
    <source>
        <dbReference type="ARBA" id="ARBA00010810"/>
    </source>
</evidence>
<comment type="pathway">
    <text evidence="4">Protein modification; protein glycosylation.</text>
</comment>
<comment type="subcellular location">
    <subcellularLocation>
        <location evidence="3">Endomembrane system</location>
        <topology evidence="3">Multi-pass membrane protein</topology>
    </subcellularLocation>
</comment>
<reference evidence="18" key="2">
    <citation type="submission" date="2013-07" db="EMBL/GenBank/DDBJ databases">
        <authorList>
            <person name="Morais-Silva F.O."/>
            <person name="Rezende A.M."/>
            <person name="Pimentel C."/>
            <person name="Resende D.M."/>
            <person name="Santos C.I."/>
            <person name="Clemente C."/>
            <person name="de Oliveira L.M."/>
            <person name="da Silva S.M."/>
            <person name="Costa D.A."/>
            <person name="Varela-Raposo A."/>
            <person name="Horacio E.C.A."/>
            <person name="Matos M."/>
            <person name="Flores O."/>
            <person name="Ruiz J.C."/>
            <person name="Rodrigues-Pousada C."/>
        </authorList>
    </citation>
    <scope>NUCLEOTIDE SEQUENCE [LARGE SCALE GENOMIC DNA]</scope>
    <source>
        <strain evidence="18">ATCC 19364 / DSM 1382 / NCIMB 9332 / VKM B-1759</strain>
    </source>
</reference>
<comment type="cofactor">
    <cofactor evidence="1">
        <name>Mn(2+)</name>
        <dbReference type="ChEBI" id="CHEBI:29035"/>
    </cofactor>
</comment>
<dbReference type="PANTHER" id="PTHR13872">
    <property type="entry name" value="DOLICHYL-DIPHOSPHOOLIGOSACCHARIDE--PROTEIN GLYCOSYLTRANSFERASE SUBUNIT"/>
    <property type="match status" value="1"/>
</dbReference>
<dbReference type="EMBL" id="CP006585">
    <property type="protein sequence ID" value="AGW14065.1"/>
    <property type="molecule type" value="Genomic_DNA"/>
</dbReference>
<feature type="transmembrane region" description="Helical" evidence="14">
    <location>
        <begin position="96"/>
        <end position="119"/>
    </location>
</feature>
<evidence type="ECO:0000256" key="9">
    <source>
        <dbReference type="ARBA" id="ARBA00022723"/>
    </source>
</evidence>
<evidence type="ECO:0000259" key="15">
    <source>
        <dbReference type="Pfam" id="PF02516"/>
    </source>
</evidence>
<dbReference type="AlphaFoldDB" id="T2GBX6"/>
<dbReference type="eggNOG" id="COG1287">
    <property type="taxonomic scope" value="Bacteria"/>
</dbReference>
<evidence type="ECO:0008006" key="19">
    <source>
        <dbReference type="Google" id="ProtNLM"/>
    </source>
</evidence>
<dbReference type="Proteomes" id="UP000016587">
    <property type="component" value="Chromosome"/>
</dbReference>
<feature type="transmembrane region" description="Helical" evidence="14">
    <location>
        <begin position="219"/>
        <end position="238"/>
    </location>
</feature>
<dbReference type="PANTHER" id="PTHR13872:SF1">
    <property type="entry name" value="DOLICHYL-DIPHOSPHOOLIGOSACCHARIDE--PROTEIN GLYCOSYLTRANSFERASE SUBUNIT STT3B"/>
    <property type="match status" value="1"/>
</dbReference>
<feature type="domain" description="STT3/PglB/AglB core" evidence="16">
    <location>
        <begin position="482"/>
        <end position="602"/>
    </location>
</feature>
<accession>T2GBX6</accession>
<feature type="transmembrane region" description="Helical" evidence="14">
    <location>
        <begin position="403"/>
        <end position="426"/>
    </location>
</feature>
<evidence type="ECO:0000256" key="8">
    <source>
        <dbReference type="ARBA" id="ARBA00022692"/>
    </source>
</evidence>
<dbReference type="GO" id="GO:0016020">
    <property type="term" value="C:membrane"/>
    <property type="evidence" value="ECO:0007669"/>
    <property type="project" value="InterPro"/>
</dbReference>
<dbReference type="STRING" id="1121448.DGI_2311"/>
<keyword evidence="11 14" id="KW-1133">Transmembrane helix</keyword>
<evidence type="ECO:0000256" key="10">
    <source>
        <dbReference type="ARBA" id="ARBA00022842"/>
    </source>
</evidence>
<evidence type="ECO:0000256" key="11">
    <source>
        <dbReference type="ARBA" id="ARBA00022989"/>
    </source>
</evidence>
<dbReference type="KEGG" id="dgg:DGI_2311"/>
<feature type="transmembrane region" description="Helical" evidence="14">
    <location>
        <begin position="287"/>
        <end position="305"/>
    </location>
</feature>
<evidence type="ECO:0000256" key="2">
    <source>
        <dbReference type="ARBA" id="ARBA00001946"/>
    </source>
</evidence>
<dbReference type="GO" id="GO:0012505">
    <property type="term" value="C:endomembrane system"/>
    <property type="evidence" value="ECO:0007669"/>
    <property type="project" value="UniProtKB-SubCell"/>
</dbReference>
<dbReference type="Gene3D" id="3.40.1380.40">
    <property type="match status" value="1"/>
</dbReference>
<evidence type="ECO:0000256" key="14">
    <source>
        <dbReference type="SAM" id="Phobius"/>
    </source>
</evidence>
<keyword evidence="9" id="KW-0479">Metal-binding</keyword>
<feature type="transmembrane region" description="Helical" evidence="14">
    <location>
        <begin position="363"/>
        <end position="391"/>
    </location>
</feature>
<dbReference type="HOGENOM" id="CLU_345048_0_0_7"/>
<feature type="transmembrane region" description="Helical" evidence="14">
    <location>
        <begin position="250"/>
        <end position="275"/>
    </location>
</feature>
<organism evidence="17 18">
    <name type="scientific">Megalodesulfovibrio gigas (strain ATCC 19364 / DSM 1382 / NCIMB 9332 / VKM B-1759)</name>
    <name type="common">Desulfovibrio gigas</name>
    <dbReference type="NCBI Taxonomy" id="1121448"/>
    <lineage>
        <taxon>Bacteria</taxon>
        <taxon>Pseudomonadati</taxon>
        <taxon>Thermodesulfobacteriota</taxon>
        <taxon>Desulfovibrionia</taxon>
        <taxon>Desulfovibrionales</taxon>
        <taxon>Desulfovibrionaceae</taxon>
        <taxon>Megalodesulfovibrio</taxon>
    </lineage>
</organism>
<dbReference type="GO" id="GO:0046872">
    <property type="term" value="F:metal ion binding"/>
    <property type="evidence" value="ECO:0007669"/>
    <property type="project" value="UniProtKB-KW"/>
</dbReference>
<evidence type="ECO:0000313" key="18">
    <source>
        <dbReference type="Proteomes" id="UP000016587"/>
    </source>
</evidence>
<dbReference type="OrthoDB" id="9796223at2"/>
<keyword evidence="18" id="KW-1185">Reference proteome</keyword>
<dbReference type="InterPro" id="IPR048999">
    <property type="entry name" value="STT3-PglB_core"/>
</dbReference>
<feature type="transmembrane region" description="Helical" evidence="14">
    <location>
        <begin position="156"/>
        <end position="174"/>
    </location>
</feature>
<feature type="domain" description="Oligosaccharyl transferase STT3 N-terminal" evidence="15">
    <location>
        <begin position="99"/>
        <end position="416"/>
    </location>
</feature>
<feature type="transmembrane region" description="Helical" evidence="14">
    <location>
        <begin position="126"/>
        <end position="144"/>
    </location>
</feature>
<dbReference type="GO" id="GO:0004576">
    <property type="term" value="F:oligosaccharyl transferase activity"/>
    <property type="evidence" value="ECO:0007669"/>
    <property type="project" value="InterPro"/>
</dbReference>
<evidence type="ECO:0000256" key="13">
    <source>
        <dbReference type="ARBA" id="ARBA00023211"/>
    </source>
</evidence>
<name>T2GBX6_MEGG1</name>
<evidence type="ECO:0000256" key="3">
    <source>
        <dbReference type="ARBA" id="ARBA00004127"/>
    </source>
</evidence>
<keyword evidence="13" id="KW-0464">Manganese</keyword>
<feature type="transmembrane region" description="Helical" evidence="14">
    <location>
        <begin position="438"/>
        <end position="459"/>
    </location>
</feature>
<evidence type="ECO:0000313" key="17">
    <source>
        <dbReference type="EMBL" id="AGW14065.1"/>
    </source>
</evidence>
<gene>
    <name evidence="17" type="ORF">DGI_2311</name>
</gene>
<dbReference type="InterPro" id="IPR003674">
    <property type="entry name" value="Oligo_trans_STT3"/>
</dbReference>
<feature type="transmembrane region" description="Helical" evidence="14">
    <location>
        <begin position="195"/>
        <end position="213"/>
    </location>
</feature>
<keyword evidence="12 14" id="KW-0472">Membrane</keyword>